<dbReference type="EnsemblMetazoa" id="GAUT003197-RA">
    <property type="protein sequence ID" value="GAUT003197-PA"/>
    <property type="gene ID" value="GAUT003197"/>
</dbReference>
<keyword evidence="1" id="KW-0175">Coiled coil</keyword>
<evidence type="ECO:0000313" key="4">
    <source>
        <dbReference type="Proteomes" id="UP000078200"/>
    </source>
</evidence>
<evidence type="ECO:0000256" key="2">
    <source>
        <dbReference type="SAM" id="MobiDB-lite"/>
    </source>
</evidence>
<feature type="compositionally biased region" description="Low complexity" evidence="2">
    <location>
        <begin position="312"/>
        <end position="340"/>
    </location>
</feature>
<proteinExistence type="predicted"/>
<accession>A0A1A9UFH0</accession>
<feature type="compositionally biased region" description="Acidic residues" evidence="2">
    <location>
        <begin position="184"/>
        <end position="196"/>
    </location>
</feature>
<feature type="region of interest" description="Disordered" evidence="2">
    <location>
        <begin position="282"/>
        <end position="340"/>
    </location>
</feature>
<name>A0A1A9UFH0_GLOAU</name>
<organism evidence="3 4">
    <name type="scientific">Glossina austeni</name>
    <name type="common">Savannah tsetse fly</name>
    <dbReference type="NCBI Taxonomy" id="7395"/>
    <lineage>
        <taxon>Eukaryota</taxon>
        <taxon>Metazoa</taxon>
        <taxon>Ecdysozoa</taxon>
        <taxon>Arthropoda</taxon>
        <taxon>Hexapoda</taxon>
        <taxon>Insecta</taxon>
        <taxon>Pterygota</taxon>
        <taxon>Neoptera</taxon>
        <taxon>Endopterygota</taxon>
        <taxon>Diptera</taxon>
        <taxon>Brachycera</taxon>
        <taxon>Muscomorpha</taxon>
        <taxon>Hippoboscoidea</taxon>
        <taxon>Glossinidae</taxon>
        <taxon>Glossina</taxon>
    </lineage>
</organism>
<evidence type="ECO:0000256" key="1">
    <source>
        <dbReference type="SAM" id="Coils"/>
    </source>
</evidence>
<feature type="coiled-coil region" evidence="1">
    <location>
        <begin position="66"/>
        <end position="121"/>
    </location>
</feature>
<feature type="region of interest" description="Disordered" evidence="2">
    <location>
        <begin position="184"/>
        <end position="206"/>
    </location>
</feature>
<protein>
    <submittedName>
        <fullName evidence="3">Uncharacterized protein</fullName>
    </submittedName>
</protein>
<dbReference type="Proteomes" id="UP000078200">
    <property type="component" value="Unassembled WGS sequence"/>
</dbReference>
<dbReference type="VEuPathDB" id="VectorBase:GAUT003197"/>
<keyword evidence="4" id="KW-1185">Reference proteome</keyword>
<feature type="compositionally biased region" description="Low complexity" evidence="2">
    <location>
        <begin position="284"/>
        <end position="295"/>
    </location>
</feature>
<sequence length="486" mass="55161">MEQCGLTDRAANMILDCLEINNYIIDFNVRNNNGISKFLQRSIRDQLGKDDDGLTELVTGPNGEVVKRAKSTLTNLKEQLKTLEEQLALEKMLRKKAELLNEKLNQQIIAYENQLENEFKANVPEGYVVVKNESLQAIIKERNDFQKIIKASGSVSTPRKSINICLNKEATLGHDQQTYIDVQDDDDGEETENDSNDPERQVHLNSPVNGVTTNLMITQKETRKALKVRKVKSEMKYVEPLTIKESAKKKESKSDHEFANETDFQLSAVHFETNIGDTLSMRNSITDSSRSQSSSKTLINAPMQPQKDKRANYVYSNNTNNINNNNSNSNSNSNSSAINNNVANGKNNLFESLTKFELDEISIPTTRSIGSDICSSDSDTLRNDKDYQPMKVFIRRAKPMPLTPMPQNQHHDIFDPNFDEAEFTKGVKSPRSLFLGLHTFKTPRVSSYIRPDIRLTPPRLAKRLIAGLIRTRQYYLETKAEISNYN</sequence>
<evidence type="ECO:0000313" key="3">
    <source>
        <dbReference type="EnsemblMetazoa" id="GAUT003197-PA"/>
    </source>
</evidence>
<dbReference type="AlphaFoldDB" id="A0A1A9UFH0"/>
<dbReference type="STRING" id="7395.A0A1A9UFH0"/>
<reference evidence="3" key="1">
    <citation type="submission" date="2020-05" db="UniProtKB">
        <authorList>
            <consortium name="EnsemblMetazoa"/>
        </authorList>
    </citation>
    <scope>IDENTIFICATION</scope>
    <source>
        <strain evidence="3">TTRI</strain>
    </source>
</reference>